<dbReference type="EMBL" id="CP039291">
    <property type="protein sequence ID" value="QCB93133.1"/>
    <property type="molecule type" value="Genomic_DNA"/>
</dbReference>
<gene>
    <name evidence="2" type="ORF">E5225_05770</name>
</gene>
<dbReference type="Pfam" id="PF00535">
    <property type="entry name" value="Glycos_transf_2"/>
    <property type="match status" value="1"/>
</dbReference>
<dbReference type="OrthoDB" id="3177103at2"/>
<dbReference type="RefSeq" id="WP_135973554.1">
    <property type="nucleotide sequence ID" value="NZ_CP039291.1"/>
</dbReference>
<dbReference type="SUPFAM" id="SSF53448">
    <property type="entry name" value="Nucleotide-diphospho-sugar transferases"/>
    <property type="match status" value="1"/>
</dbReference>
<dbReference type="InterPro" id="IPR029044">
    <property type="entry name" value="Nucleotide-diphossugar_trans"/>
</dbReference>
<protein>
    <submittedName>
        <fullName evidence="2">Glycosyltransferase family 2 protein</fullName>
    </submittedName>
</protein>
<dbReference type="Gene3D" id="3.90.550.10">
    <property type="entry name" value="Spore Coat Polysaccharide Biosynthesis Protein SpsA, Chain A"/>
    <property type="match status" value="1"/>
</dbReference>
<evidence type="ECO:0000313" key="3">
    <source>
        <dbReference type="Proteomes" id="UP000296469"/>
    </source>
</evidence>
<dbReference type="CDD" id="cd00761">
    <property type="entry name" value="Glyco_tranf_GTA_type"/>
    <property type="match status" value="1"/>
</dbReference>
<organism evidence="2 3">
    <name type="scientific">Cellulomonas shaoxiangyii</name>
    <dbReference type="NCBI Taxonomy" id="2566013"/>
    <lineage>
        <taxon>Bacteria</taxon>
        <taxon>Bacillati</taxon>
        <taxon>Actinomycetota</taxon>
        <taxon>Actinomycetes</taxon>
        <taxon>Micrococcales</taxon>
        <taxon>Cellulomonadaceae</taxon>
        <taxon>Cellulomonas</taxon>
    </lineage>
</organism>
<feature type="domain" description="Glycosyltransferase 2-like" evidence="1">
    <location>
        <begin position="8"/>
        <end position="171"/>
    </location>
</feature>
<dbReference type="Proteomes" id="UP000296469">
    <property type="component" value="Chromosome"/>
</dbReference>
<evidence type="ECO:0000313" key="2">
    <source>
        <dbReference type="EMBL" id="QCB93133.1"/>
    </source>
</evidence>
<dbReference type="InterPro" id="IPR050834">
    <property type="entry name" value="Glycosyltransf_2"/>
</dbReference>
<sequence>MSTRSRLSVVIPVHDGMPHLPATLASVLGQTRPADEVIVLENGSTDGTAEWLVAHAPAGVRVVTQDRLVDAATNWSDAIRHTTGDLVKLVCADDVLEPNALEVQGAQLESHPRAVMAAAMRKVVDDDGRVVVARRGLTTLRGEIDGRTAVRRCVLVGSNLLGEPSAVMFRRDALVAHLPWDGSLGYVIDVDMYSKVLQEGTLVVTRAPLARFRMAHGSWSSSLSDVQARHIDGWVDRVRTAGLADLSRVDLAVSRVGVRVQDLLRKTAYVVTAWTRRGTSAPATTDA</sequence>
<dbReference type="PANTHER" id="PTHR43685:SF2">
    <property type="entry name" value="GLYCOSYLTRANSFERASE 2-LIKE DOMAIN-CONTAINING PROTEIN"/>
    <property type="match status" value="1"/>
</dbReference>
<proteinExistence type="predicted"/>
<dbReference type="InterPro" id="IPR001173">
    <property type="entry name" value="Glyco_trans_2-like"/>
</dbReference>
<name>A0A4P7SKR5_9CELL</name>
<evidence type="ECO:0000259" key="1">
    <source>
        <dbReference type="Pfam" id="PF00535"/>
    </source>
</evidence>
<accession>A0A4P7SKR5</accession>
<dbReference type="PANTHER" id="PTHR43685">
    <property type="entry name" value="GLYCOSYLTRANSFERASE"/>
    <property type="match status" value="1"/>
</dbReference>
<reference evidence="2 3" key="1">
    <citation type="submission" date="2019-04" db="EMBL/GenBank/DDBJ databases">
        <title>Isolation and identification of Cellulomonas shaoxiangyii sp. Nov. isolated from feces of the Tibetan antelopes (Pantholops hodgsonii) in the Qinghai-Tibet plateau of China.</title>
        <authorList>
            <person name="Tian Z."/>
        </authorList>
    </citation>
    <scope>NUCLEOTIDE SEQUENCE [LARGE SCALE GENOMIC DNA]</scope>
    <source>
        <strain evidence="2 3">Z28</strain>
    </source>
</reference>
<keyword evidence="3" id="KW-1185">Reference proteome</keyword>
<dbReference type="AlphaFoldDB" id="A0A4P7SKR5"/>
<keyword evidence="2" id="KW-0808">Transferase</keyword>
<dbReference type="KEGG" id="celz:E5225_05770"/>
<dbReference type="GO" id="GO:0016740">
    <property type="term" value="F:transferase activity"/>
    <property type="evidence" value="ECO:0007669"/>
    <property type="project" value="UniProtKB-KW"/>
</dbReference>